<evidence type="ECO:0000256" key="4">
    <source>
        <dbReference type="ARBA" id="ARBA00023002"/>
    </source>
</evidence>
<keyword evidence="2" id="KW-0349">Heme</keyword>
<keyword evidence="4" id="KW-0560">Oxidoreductase</keyword>
<comment type="caution">
    <text evidence="7">The sequence shown here is derived from an EMBL/GenBank/DDBJ whole genome shotgun (WGS) entry which is preliminary data.</text>
</comment>
<evidence type="ECO:0000256" key="2">
    <source>
        <dbReference type="ARBA" id="ARBA00022617"/>
    </source>
</evidence>
<evidence type="ECO:0000256" key="5">
    <source>
        <dbReference type="ARBA" id="ARBA00023004"/>
    </source>
</evidence>
<dbReference type="PANTHER" id="PTHR46696:SF1">
    <property type="entry name" value="CYTOCHROME P450 YJIB-RELATED"/>
    <property type="match status" value="1"/>
</dbReference>
<evidence type="ECO:0000256" key="6">
    <source>
        <dbReference type="ARBA" id="ARBA00023033"/>
    </source>
</evidence>
<keyword evidence="8" id="KW-1185">Reference proteome</keyword>
<dbReference type="Proteomes" id="UP000707731">
    <property type="component" value="Unassembled WGS sequence"/>
</dbReference>
<evidence type="ECO:0000313" key="7">
    <source>
        <dbReference type="EMBL" id="MBF6354036.1"/>
    </source>
</evidence>
<reference evidence="7 8" key="1">
    <citation type="submission" date="2020-10" db="EMBL/GenBank/DDBJ databases">
        <title>Identification of Nocardia species via Next-generation sequencing and recognition of intraspecies genetic diversity.</title>
        <authorList>
            <person name="Li P."/>
            <person name="Li P."/>
            <person name="Lu B."/>
        </authorList>
    </citation>
    <scope>NUCLEOTIDE SEQUENCE [LARGE SCALE GENOMIC DNA]</scope>
    <source>
        <strain evidence="7 8">BJ06-0143</strain>
    </source>
</reference>
<dbReference type="InterPro" id="IPR036396">
    <property type="entry name" value="Cyt_P450_sf"/>
</dbReference>
<proteinExistence type="inferred from homology"/>
<dbReference type="PANTHER" id="PTHR46696">
    <property type="entry name" value="P450, PUTATIVE (EUROFUNG)-RELATED"/>
    <property type="match status" value="1"/>
</dbReference>
<protein>
    <submittedName>
        <fullName evidence="7">Cytochrome P450</fullName>
    </submittedName>
</protein>
<evidence type="ECO:0000256" key="3">
    <source>
        <dbReference type="ARBA" id="ARBA00022723"/>
    </source>
</evidence>
<sequence length="406" mass="44375">MGRGSPHDADNDFRVPIYTEQFAADPHAAYAHMREQFGSLAPIWLAPGVPATLVIGYWTALRILHDPEHFPADPRVWQRGIPPECPVRPMMQWRPNALRSSGFEHARYRSATVDALARVELHRTRQVVERIAVVLIGGFCSSGRADLIRDFASPLVFEVISELLGCDPDISGRAATGMAMIFDTTDVAAGNELMVAALAELVRRKRARPGEDITSRLLAHPTALTDEEAVHQLVTLYGAASEPLTNLIVNTVSWMMTHPDFGGEVVGGAMSTRDGLTHVLFRDPPIANFCMSYPRQPQLVDGVWVPAHRPVVISLAACNNDPAVVGGNIRGNESHLGLGAGPHRCPARALAELIAGEAIDQLLDVLPEMTPAVPHERLRWRPGPFHRALEELPVLFTPVPPPTVSR</sequence>
<dbReference type="InterPro" id="IPR002397">
    <property type="entry name" value="Cyt_P450_B"/>
</dbReference>
<dbReference type="PRINTS" id="PR00359">
    <property type="entry name" value="BP450"/>
</dbReference>
<accession>A0ABS0D6D2</accession>
<evidence type="ECO:0000256" key="1">
    <source>
        <dbReference type="ARBA" id="ARBA00010617"/>
    </source>
</evidence>
<dbReference type="Gene3D" id="1.10.630.10">
    <property type="entry name" value="Cytochrome P450"/>
    <property type="match status" value="1"/>
</dbReference>
<dbReference type="RefSeq" id="WP_195000861.1">
    <property type="nucleotide sequence ID" value="NZ_JADLQN010000001.1"/>
</dbReference>
<evidence type="ECO:0000313" key="8">
    <source>
        <dbReference type="Proteomes" id="UP000707731"/>
    </source>
</evidence>
<gene>
    <name evidence="7" type="ORF">IU449_05630</name>
</gene>
<name>A0ABS0D6D2_9NOCA</name>
<comment type="similarity">
    <text evidence="1">Belongs to the cytochrome P450 family.</text>
</comment>
<keyword evidence="5" id="KW-0408">Iron</keyword>
<keyword evidence="3" id="KW-0479">Metal-binding</keyword>
<dbReference type="SUPFAM" id="SSF48264">
    <property type="entry name" value="Cytochrome P450"/>
    <property type="match status" value="1"/>
</dbReference>
<organism evidence="7 8">
    <name type="scientific">Nocardia higoensis</name>
    <dbReference type="NCBI Taxonomy" id="228599"/>
    <lineage>
        <taxon>Bacteria</taxon>
        <taxon>Bacillati</taxon>
        <taxon>Actinomycetota</taxon>
        <taxon>Actinomycetes</taxon>
        <taxon>Mycobacteriales</taxon>
        <taxon>Nocardiaceae</taxon>
        <taxon>Nocardia</taxon>
    </lineage>
</organism>
<keyword evidence="6" id="KW-0503">Monooxygenase</keyword>
<dbReference type="CDD" id="cd20623">
    <property type="entry name" value="CYP_unk"/>
    <property type="match status" value="1"/>
</dbReference>
<dbReference type="EMBL" id="JADLQN010000001">
    <property type="protein sequence ID" value="MBF6354036.1"/>
    <property type="molecule type" value="Genomic_DNA"/>
</dbReference>